<accession>A0A6M0INE4</accession>
<dbReference type="GO" id="GO:0032259">
    <property type="term" value="P:methylation"/>
    <property type="evidence" value="ECO:0007669"/>
    <property type="project" value="UniProtKB-KW"/>
</dbReference>
<proteinExistence type="predicted"/>
<keyword evidence="1" id="KW-0808">Transferase</keyword>
<dbReference type="AlphaFoldDB" id="A0A6M0INE4"/>
<dbReference type="PANTHER" id="PTHR43861:SF6">
    <property type="entry name" value="METHYLTRANSFERASE TYPE 11"/>
    <property type="match status" value="1"/>
</dbReference>
<name>A0A6M0INE4_9BACT</name>
<dbReference type="Pfam" id="PF13489">
    <property type="entry name" value="Methyltransf_23"/>
    <property type="match status" value="1"/>
</dbReference>
<dbReference type="InterPro" id="IPR029063">
    <property type="entry name" value="SAM-dependent_MTases_sf"/>
</dbReference>
<reference evidence="1 2" key="1">
    <citation type="submission" date="2020-02" db="EMBL/GenBank/DDBJ databases">
        <title>Draft genome sequence of two Spirosoma agri KCTC 52727 and Spirosoma terrae KCTC 52035.</title>
        <authorList>
            <person name="Rojas J."/>
            <person name="Ambika Manirajan B."/>
            <person name="Ratering S."/>
            <person name="Suarez C."/>
            <person name="Schnell S."/>
        </authorList>
    </citation>
    <scope>NUCLEOTIDE SEQUENCE [LARGE SCALE GENOMIC DNA]</scope>
    <source>
        <strain evidence="1 2">KCTC 52727</strain>
    </source>
</reference>
<dbReference type="PANTHER" id="PTHR43861">
    <property type="entry name" value="TRANS-ACONITATE 2-METHYLTRANSFERASE-RELATED"/>
    <property type="match status" value="1"/>
</dbReference>
<comment type="caution">
    <text evidence="1">The sequence shown here is derived from an EMBL/GenBank/DDBJ whole genome shotgun (WGS) entry which is preliminary data.</text>
</comment>
<gene>
    <name evidence="1" type="ORF">GK091_18385</name>
</gene>
<evidence type="ECO:0000313" key="1">
    <source>
        <dbReference type="EMBL" id="NEU68861.1"/>
    </source>
</evidence>
<dbReference type="Gene3D" id="3.40.50.150">
    <property type="entry name" value="Vaccinia Virus protein VP39"/>
    <property type="match status" value="1"/>
</dbReference>
<dbReference type="SUPFAM" id="SSF53335">
    <property type="entry name" value="S-adenosyl-L-methionine-dependent methyltransferases"/>
    <property type="match status" value="1"/>
</dbReference>
<sequence>MNILEKEYNEKDAAYFAHERNEMLKYIPKHVKYVLDVGCSSGSFGSSVKKEFNCEVWGIEPDKRASEKAELVLDKVYNTIFSADINLNNQKFDCIFFNDVLEHLINPFEALELCKSYLSEGGVIIASVPNIRFFDAIYHILVHKDFHYVNAGIFDKTHLRFFTKKSAERMFLEANYKIKVIEGINSIKELNYKGYKNFRILNKILLNSISDMEYLQFAVVAHL</sequence>
<dbReference type="GO" id="GO:0008168">
    <property type="term" value="F:methyltransferase activity"/>
    <property type="evidence" value="ECO:0007669"/>
    <property type="project" value="UniProtKB-KW"/>
</dbReference>
<dbReference type="CDD" id="cd02440">
    <property type="entry name" value="AdoMet_MTases"/>
    <property type="match status" value="1"/>
</dbReference>
<dbReference type="EMBL" id="JAAGNZ010000002">
    <property type="protein sequence ID" value="NEU68861.1"/>
    <property type="molecule type" value="Genomic_DNA"/>
</dbReference>
<dbReference type="Proteomes" id="UP000477386">
    <property type="component" value="Unassembled WGS sequence"/>
</dbReference>
<keyword evidence="1" id="KW-0489">Methyltransferase</keyword>
<dbReference type="RefSeq" id="WP_164041357.1">
    <property type="nucleotide sequence ID" value="NZ_JAAGNZ010000002.1"/>
</dbReference>
<evidence type="ECO:0000313" key="2">
    <source>
        <dbReference type="Proteomes" id="UP000477386"/>
    </source>
</evidence>
<protein>
    <submittedName>
        <fullName evidence="1">Class I SAM-dependent methyltransferase</fullName>
    </submittedName>
</protein>
<keyword evidence="2" id="KW-1185">Reference proteome</keyword>
<organism evidence="1 2">
    <name type="scientific">Spirosoma agri</name>
    <dbReference type="NCBI Taxonomy" id="1987381"/>
    <lineage>
        <taxon>Bacteria</taxon>
        <taxon>Pseudomonadati</taxon>
        <taxon>Bacteroidota</taxon>
        <taxon>Cytophagia</taxon>
        <taxon>Cytophagales</taxon>
        <taxon>Cytophagaceae</taxon>
        <taxon>Spirosoma</taxon>
    </lineage>
</organism>